<name>A0A4U1FG59_MONMO</name>
<dbReference type="EMBL" id="RWIC01000152">
    <property type="protein sequence ID" value="TKC48634.1"/>
    <property type="molecule type" value="Genomic_DNA"/>
</dbReference>
<protein>
    <submittedName>
        <fullName evidence="2">Uncharacterized protein</fullName>
    </submittedName>
</protein>
<dbReference type="Proteomes" id="UP000308365">
    <property type="component" value="Unassembled WGS sequence"/>
</dbReference>
<organism evidence="2 3">
    <name type="scientific">Monodon monoceros</name>
    <name type="common">Narwhal</name>
    <name type="synonym">Ceratodon monodon</name>
    <dbReference type="NCBI Taxonomy" id="40151"/>
    <lineage>
        <taxon>Eukaryota</taxon>
        <taxon>Metazoa</taxon>
        <taxon>Chordata</taxon>
        <taxon>Craniata</taxon>
        <taxon>Vertebrata</taxon>
        <taxon>Euteleostomi</taxon>
        <taxon>Mammalia</taxon>
        <taxon>Eutheria</taxon>
        <taxon>Laurasiatheria</taxon>
        <taxon>Artiodactyla</taxon>
        <taxon>Whippomorpha</taxon>
        <taxon>Cetacea</taxon>
        <taxon>Odontoceti</taxon>
        <taxon>Monodontidae</taxon>
        <taxon>Monodon</taxon>
    </lineage>
</organism>
<feature type="compositionally biased region" description="Basic and acidic residues" evidence="1">
    <location>
        <begin position="122"/>
        <end position="138"/>
    </location>
</feature>
<feature type="compositionally biased region" description="Basic and acidic residues" evidence="1">
    <location>
        <begin position="57"/>
        <end position="76"/>
    </location>
</feature>
<feature type="region of interest" description="Disordered" evidence="1">
    <location>
        <begin position="31"/>
        <end position="272"/>
    </location>
</feature>
<evidence type="ECO:0000313" key="2">
    <source>
        <dbReference type="EMBL" id="TKC48634.1"/>
    </source>
</evidence>
<feature type="compositionally biased region" description="Low complexity" evidence="1">
    <location>
        <begin position="88"/>
        <end position="100"/>
    </location>
</feature>
<gene>
    <name evidence="2" type="ORF">EI555_009188</name>
</gene>
<feature type="compositionally biased region" description="Basic and acidic residues" evidence="1">
    <location>
        <begin position="211"/>
        <end position="220"/>
    </location>
</feature>
<feature type="non-terminal residue" evidence="2">
    <location>
        <position position="1"/>
    </location>
</feature>
<feature type="compositionally biased region" description="Low complexity" evidence="1">
    <location>
        <begin position="139"/>
        <end position="156"/>
    </location>
</feature>
<feature type="compositionally biased region" description="Pro residues" evidence="1">
    <location>
        <begin position="157"/>
        <end position="167"/>
    </location>
</feature>
<proteinExistence type="predicted"/>
<reference evidence="3" key="1">
    <citation type="journal article" date="2019" name="IScience">
        <title>Narwhal Genome Reveals Long-Term Low Genetic Diversity despite Current Large Abundance Size.</title>
        <authorList>
            <person name="Westbury M.V."/>
            <person name="Petersen B."/>
            <person name="Garde E."/>
            <person name="Heide-Jorgensen M.P."/>
            <person name="Lorenzen E.D."/>
        </authorList>
    </citation>
    <scope>NUCLEOTIDE SEQUENCE [LARGE SCALE GENOMIC DNA]</scope>
</reference>
<evidence type="ECO:0000313" key="3">
    <source>
        <dbReference type="Proteomes" id="UP000308365"/>
    </source>
</evidence>
<sequence length="272" mass="27856">HGAGAAREDVGEKLELRLESLVGAEPAIYPQPLPVYEEKRRRVTSGERVAGPPPEEEPGRVRPGTHVEEERDDKVKPGPLRARCQSDPPQGVGVGEAPEGGRPPAPSRFGAAPGGARGPGSKRRDGGGKETGPREAHHGPAGAQRQEAARRAGPAAKPVPTPRPGPSGPQSCLPAPGLGVGDRHAEEAVPLEPSGEAGTGLVPVPGVGRAPGREGVELSGRRSQALPVGREGCDGALTTEGEDGAAHSPRLPGRASSRTLFSAAVRSRDTQA</sequence>
<comment type="caution">
    <text evidence="2">The sequence shown here is derived from an EMBL/GenBank/DDBJ whole genome shotgun (WGS) entry which is preliminary data.</text>
</comment>
<dbReference type="AlphaFoldDB" id="A0A4U1FG59"/>
<accession>A0A4U1FG59</accession>
<evidence type="ECO:0000256" key="1">
    <source>
        <dbReference type="SAM" id="MobiDB-lite"/>
    </source>
</evidence>